<sequence>MTIGGGLKRLGALVLALACTASMLQAQRIPFEKRVFNEQVLRPSEQPVVPIYEGYFENDDGTYDICFGYFNLNLDESVNVPLGENNFIEPAQYDGRQPTHFTPVPGMTPVSPFTSRFRRIWCAFTVTVPAD</sequence>
<name>A0A382EEU6_9ZZZZ</name>
<evidence type="ECO:0000313" key="1">
    <source>
        <dbReference type="EMBL" id="SVB49005.1"/>
    </source>
</evidence>
<proteinExistence type="predicted"/>
<feature type="non-terminal residue" evidence="1">
    <location>
        <position position="131"/>
    </location>
</feature>
<organism evidence="1">
    <name type="scientific">marine metagenome</name>
    <dbReference type="NCBI Taxonomy" id="408172"/>
    <lineage>
        <taxon>unclassified sequences</taxon>
        <taxon>metagenomes</taxon>
        <taxon>ecological metagenomes</taxon>
    </lineage>
</organism>
<dbReference type="EMBL" id="UINC01044069">
    <property type="protein sequence ID" value="SVB49005.1"/>
    <property type="molecule type" value="Genomic_DNA"/>
</dbReference>
<dbReference type="AlphaFoldDB" id="A0A382EEU6"/>
<gene>
    <name evidence="1" type="ORF">METZ01_LOCUS201859</name>
</gene>
<protein>
    <submittedName>
        <fullName evidence="1">Uncharacterized protein</fullName>
    </submittedName>
</protein>
<accession>A0A382EEU6</accession>
<reference evidence="1" key="1">
    <citation type="submission" date="2018-05" db="EMBL/GenBank/DDBJ databases">
        <authorList>
            <person name="Lanie J.A."/>
            <person name="Ng W.-L."/>
            <person name="Kazmierczak K.M."/>
            <person name="Andrzejewski T.M."/>
            <person name="Davidsen T.M."/>
            <person name="Wayne K.J."/>
            <person name="Tettelin H."/>
            <person name="Glass J.I."/>
            <person name="Rusch D."/>
            <person name="Podicherti R."/>
            <person name="Tsui H.-C.T."/>
            <person name="Winkler M.E."/>
        </authorList>
    </citation>
    <scope>NUCLEOTIDE SEQUENCE</scope>
</reference>